<protein>
    <submittedName>
        <fullName evidence="1">Uncharacterized protein</fullName>
    </submittedName>
</protein>
<dbReference type="Proteomes" id="UP001500466">
    <property type="component" value="Unassembled WGS sequence"/>
</dbReference>
<gene>
    <name evidence="1" type="ORF">GCM10023205_04000</name>
</gene>
<organism evidence="1 2">
    <name type="scientific">Yinghuangia aomiensis</name>
    <dbReference type="NCBI Taxonomy" id="676205"/>
    <lineage>
        <taxon>Bacteria</taxon>
        <taxon>Bacillati</taxon>
        <taxon>Actinomycetota</taxon>
        <taxon>Actinomycetes</taxon>
        <taxon>Kitasatosporales</taxon>
        <taxon>Streptomycetaceae</taxon>
        <taxon>Yinghuangia</taxon>
    </lineage>
</organism>
<evidence type="ECO:0000313" key="2">
    <source>
        <dbReference type="Proteomes" id="UP001500466"/>
    </source>
</evidence>
<proteinExistence type="predicted"/>
<accession>A0ABP9GTF1</accession>
<comment type="caution">
    <text evidence="1">The sequence shown here is derived from an EMBL/GenBank/DDBJ whole genome shotgun (WGS) entry which is preliminary data.</text>
</comment>
<name>A0ABP9GTF1_9ACTN</name>
<evidence type="ECO:0000313" key="1">
    <source>
        <dbReference type="EMBL" id="GAA4947311.1"/>
    </source>
</evidence>
<dbReference type="EMBL" id="BAABHS010000001">
    <property type="protein sequence ID" value="GAA4947311.1"/>
    <property type="molecule type" value="Genomic_DNA"/>
</dbReference>
<sequence length="70" mass="7159">MGDRTYRERAVLPGTNLGAFLIGEEAVGNPGVIAELAGQSPEGGGARVAVVAPQPLVAGRWQRGPGVRHA</sequence>
<keyword evidence="2" id="KW-1185">Reference proteome</keyword>
<reference evidence="2" key="1">
    <citation type="journal article" date="2019" name="Int. J. Syst. Evol. Microbiol.">
        <title>The Global Catalogue of Microorganisms (GCM) 10K type strain sequencing project: providing services to taxonomists for standard genome sequencing and annotation.</title>
        <authorList>
            <consortium name="The Broad Institute Genomics Platform"/>
            <consortium name="The Broad Institute Genome Sequencing Center for Infectious Disease"/>
            <person name="Wu L."/>
            <person name="Ma J."/>
        </authorList>
    </citation>
    <scope>NUCLEOTIDE SEQUENCE [LARGE SCALE GENOMIC DNA]</scope>
    <source>
        <strain evidence="2">JCM 17986</strain>
    </source>
</reference>